<protein>
    <submittedName>
        <fullName evidence="4">Uncharacterized protein</fullName>
    </submittedName>
</protein>
<name>A0A450YG61_9GAMM</name>
<keyword evidence="2" id="KW-0472">Membrane</keyword>
<accession>A0A450YG61</accession>
<evidence type="ECO:0000256" key="2">
    <source>
        <dbReference type="SAM" id="Phobius"/>
    </source>
</evidence>
<evidence type="ECO:0000313" key="5">
    <source>
        <dbReference type="EMBL" id="VFK78370.1"/>
    </source>
</evidence>
<proteinExistence type="predicted"/>
<evidence type="ECO:0000313" key="4">
    <source>
        <dbReference type="EMBL" id="VFK40524.1"/>
    </source>
</evidence>
<evidence type="ECO:0000313" key="3">
    <source>
        <dbReference type="EMBL" id="VFK36894.1"/>
    </source>
</evidence>
<keyword evidence="2" id="KW-1133">Transmembrane helix</keyword>
<sequence length="98" mass="11313">MFERLAKALEFVSFMMYRTSLRFFQGDYYRFVCIGIQVFYLFAIILSKIFSVRDSKHSSSAMAPKTVRVSALSRHRQDSQESLQRDAGASRRYPGASP</sequence>
<feature type="region of interest" description="Disordered" evidence="1">
    <location>
        <begin position="55"/>
        <end position="98"/>
    </location>
</feature>
<dbReference type="EMBL" id="CAADFU010000007">
    <property type="protein sequence ID" value="VFK40524.1"/>
    <property type="molecule type" value="Genomic_DNA"/>
</dbReference>
<gene>
    <name evidence="5" type="ORF">BECKSD772D_GA0070982_101314</name>
    <name evidence="4" type="ORF">BECKSD772E_GA0070983_100712</name>
    <name evidence="3" type="ORF">BECKSD772F_GA0070984_100713</name>
</gene>
<feature type="transmembrane region" description="Helical" evidence="2">
    <location>
        <begin position="28"/>
        <end position="50"/>
    </location>
</feature>
<dbReference type="EMBL" id="CAADHB010000013">
    <property type="protein sequence ID" value="VFK78370.1"/>
    <property type="molecule type" value="Genomic_DNA"/>
</dbReference>
<dbReference type="AlphaFoldDB" id="A0A450YG61"/>
<keyword evidence="2" id="KW-0812">Transmembrane</keyword>
<reference evidence="4" key="1">
    <citation type="submission" date="2019-02" db="EMBL/GenBank/DDBJ databases">
        <authorList>
            <person name="Gruber-Vodicka R. H."/>
            <person name="Seah K. B. B."/>
        </authorList>
    </citation>
    <scope>NUCLEOTIDE SEQUENCE</scope>
    <source>
        <strain evidence="5">BECK_S127</strain>
        <strain evidence="4">BECK_S1320</strain>
        <strain evidence="3">BECK_S1321</strain>
    </source>
</reference>
<evidence type="ECO:0000256" key="1">
    <source>
        <dbReference type="SAM" id="MobiDB-lite"/>
    </source>
</evidence>
<organism evidence="4">
    <name type="scientific">Candidatus Kentrum sp. SD</name>
    <dbReference type="NCBI Taxonomy" id="2126332"/>
    <lineage>
        <taxon>Bacteria</taxon>
        <taxon>Pseudomonadati</taxon>
        <taxon>Pseudomonadota</taxon>
        <taxon>Gammaproteobacteria</taxon>
        <taxon>Candidatus Kentrum</taxon>
    </lineage>
</organism>
<dbReference type="EMBL" id="CAADFR010000007">
    <property type="protein sequence ID" value="VFK36894.1"/>
    <property type="molecule type" value="Genomic_DNA"/>
</dbReference>